<evidence type="ECO:0000256" key="3">
    <source>
        <dbReference type="ARBA" id="ARBA00022490"/>
    </source>
</evidence>
<evidence type="ECO:0000256" key="2">
    <source>
        <dbReference type="ARBA" id="ARBA00010856"/>
    </source>
</evidence>
<evidence type="ECO:0000313" key="8">
    <source>
        <dbReference type="Proteomes" id="UP000580250"/>
    </source>
</evidence>
<evidence type="ECO:0000256" key="5">
    <source>
        <dbReference type="ARBA" id="ARBA00023212"/>
    </source>
</evidence>
<protein>
    <recommendedName>
        <fullName evidence="6">Actin-related protein 2/3 complex subunit 3</fullName>
    </recommendedName>
</protein>
<dbReference type="GO" id="GO:0005885">
    <property type="term" value="C:Arp2/3 protein complex"/>
    <property type="evidence" value="ECO:0007669"/>
    <property type="project" value="UniProtKB-UniRule"/>
</dbReference>
<dbReference type="PIRSF" id="PIRSF016315">
    <property type="entry name" value="ARP2/3_P21-Arc"/>
    <property type="match status" value="1"/>
</dbReference>
<comment type="similarity">
    <text evidence="2 6">Belongs to the ARPC3 family.</text>
</comment>
<name>A0A6V7TZM8_MELEN</name>
<keyword evidence="5 6" id="KW-0206">Cytoskeleton</keyword>
<gene>
    <name evidence="7" type="ORF">MENT_LOCUS6545</name>
</gene>
<accession>A0A6V7TZM8</accession>
<evidence type="ECO:0000256" key="6">
    <source>
        <dbReference type="PIRNR" id="PIRNR016315"/>
    </source>
</evidence>
<dbReference type="InterPro" id="IPR007204">
    <property type="entry name" value="ARPC3"/>
</dbReference>
<dbReference type="Gene3D" id="1.10.1760.10">
    <property type="entry name" value="Actin-related protein 2/3 complex subunit 3"/>
    <property type="match status" value="1"/>
</dbReference>
<reference evidence="7 8" key="1">
    <citation type="submission" date="2020-08" db="EMBL/GenBank/DDBJ databases">
        <authorList>
            <person name="Koutsovoulos G."/>
            <person name="Danchin GJ E."/>
        </authorList>
    </citation>
    <scope>NUCLEOTIDE SEQUENCE [LARGE SCALE GENOMIC DNA]</scope>
</reference>
<comment type="function">
    <text evidence="6">Functions as component of the Arp2/3 complex which is involved in regulation of actin polymerization and together with an activating nucleation-promoting factor (NPF) mediates the formation of branched actin networks.</text>
</comment>
<keyword evidence="4 6" id="KW-0009">Actin-binding</keyword>
<dbReference type="Pfam" id="PF04062">
    <property type="entry name" value="P21-Arc"/>
    <property type="match status" value="1"/>
</dbReference>
<comment type="caution">
    <text evidence="7">The sequence shown here is derived from an EMBL/GenBank/DDBJ whole genome shotgun (WGS) entry which is preliminary data.</text>
</comment>
<dbReference type="EMBL" id="CAJEWN010000025">
    <property type="protein sequence ID" value="CAD2140548.1"/>
    <property type="molecule type" value="Genomic_DNA"/>
</dbReference>
<dbReference type="GO" id="GO:0003779">
    <property type="term" value="F:actin binding"/>
    <property type="evidence" value="ECO:0007669"/>
    <property type="project" value="UniProtKB-KW"/>
</dbReference>
<dbReference type="GO" id="GO:0034314">
    <property type="term" value="P:Arp2/3 complex-mediated actin nucleation"/>
    <property type="evidence" value="ECO:0007669"/>
    <property type="project" value="UniProtKB-UniRule"/>
</dbReference>
<evidence type="ECO:0000256" key="1">
    <source>
        <dbReference type="ARBA" id="ARBA00004245"/>
    </source>
</evidence>
<comment type="subunit">
    <text evidence="6">Component of the Arp2/3 complex.</text>
</comment>
<dbReference type="OrthoDB" id="200404at2759"/>
<proteinExistence type="inferred from homology"/>
<dbReference type="SUPFAM" id="SSF69060">
    <property type="entry name" value="Arp2/3 complex 21 kDa subunit ARPC3"/>
    <property type="match status" value="1"/>
</dbReference>
<evidence type="ECO:0000313" key="7">
    <source>
        <dbReference type="EMBL" id="CAD2140548.1"/>
    </source>
</evidence>
<dbReference type="AlphaFoldDB" id="A0A6V7TZM8"/>
<comment type="subcellular location">
    <subcellularLocation>
        <location evidence="1 6">Cytoplasm</location>
        <location evidence="1 6">Cytoskeleton</location>
    </subcellularLocation>
</comment>
<dbReference type="InterPro" id="IPR036753">
    <property type="entry name" value="ARPC3_sf"/>
</dbReference>
<keyword evidence="3 6" id="KW-0963">Cytoplasm</keyword>
<dbReference type="GO" id="GO:0030833">
    <property type="term" value="P:regulation of actin filament polymerization"/>
    <property type="evidence" value="ECO:0007669"/>
    <property type="project" value="InterPro"/>
</dbReference>
<sequence>MPAFHSKFNLDADNVDQKSPQSLVGNMAILPLKTSFRGPATRIDDSTYEDVIDEALLYFRPNVFFRNFEIKGPADRTLIYLFLYITECLKRILHQKIVQKLQASKELTTLALDSRRGFPIPGEQAFPFPSLFKPPANAQDEEIMRNYLQQLRQEMGVRLLERIFPNPDGMPSKWWLCFAKRRFMDKQLTHTL</sequence>
<organism evidence="7 8">
    <name type="scientific">Meloidogyne enterolobii</name>
    <name type="common">Root-knot nematode worm</name>
    <name type="synonym">Meloidogyne mayaguensis</name>
    <dbReference type="NCBI Taxonomy" id="390850"/>
    <lineage>
        <taxon>Eukaryota</taxon>
        <taxon>Metazoa</taxon>
        <taxon>Ecdysozoa</taxon>
        <taxon>Nematoda</taxon>
        <taxon>Chromadorea</taxon>
        <taxon>Rhabditida</taxon>
        <taxon>Tylenchina</taxon>
        <taxon>Tylenchomorpha</taxon>
        <taxon>Tylenchoidea</taxon>
        <taxon>Meloidogynidae</taxon>
        <taxon>Meloidogyninae</taxon>
        <taxon>Meloidogyne</taxon>
    </lineage>
</organism>
<dbReference type="Proteomes" id="UP000580250">
    <property type="component" value="Unassembled WGS sequence"/>
</dbReference>
<dbReference type="PANTHER" id="PTHR12391">
    <property type="entry name" value="ARP2/3 COMPLEX 21 KD SUBUNIT"/>
    <property type="match status" value="1"/>
</dbReference>
<evidence type="ECO:0000256" key="4">
    <source>
        <dbReference type="ARBA" id="ARBA00023203"/>
    </source>
</evidence>